<dbReference type="Gene3D" id="3.30.450.150">
    <property type="entry name" value="Haem-degrading domain"/>
    <property type="match status" value="3"/>
</dbReference>
<accession>A0ABS1WWH8</accession>
<keyword evidence="1" id="KW-0732">Signal</keyword>
<protein>
    <submittedName>
        <fullName evidence="2">Heme-binding protein</fullName>
    </submittedName>
</protein>
<evidence type="ECO:0000256" key="1">
    <source>
        <dbReference type="SAM" id="SignalP"/>
    </source>
</evidence>
<keyword evidence="3" id="KW-1185">Reference proteome</keyword>
<reference evidence="2 3" key="1">
    <citation type="journal article" date="2021" name="Int. J. Syst. Evol. Microbiol.">
        <title>Steroidobacter gossypii sp. nov., isolated from soil of cotton cropping field.</title>
        <authorList>
            <person name="Huang R."/>
            <person name="Yang S."/>
            <person name="Zhen C."/>
            <person name="Liu W."/>
        </authorList>
    </citation>
    <scope>NUCLEOTIDE SEQUENCE [LARGE SCALE GENOMIC DNA]</scope>
    <source>
        <strain evidence="2 3">S1-65</strain>
    </source>
</reference>
<dbReference type="PANTHER" id="PTHR34309:SF1">
    <property type="entry name" value="PROTEIN GLCG"/>
    <property type="match status" value="1"/>
</dbReference>
<name>A0ABS1WWH8_9GAMM</name>
<feature type="signal peptide" evidence="1">
    <location>
        <begin position="1"/>
        <end position="20"/>
    </location>
</feature>
<sequence>MKDVSTPSRARRLLLLPFMAALLVACSGGSSVTPDTGTDVSNPGCNGSCLNTGFNLTVADVQQVIAQGVAEAQARGVNATIAVVDRVGNVLAVYRMGDASTRSVTVTTSPAGDAPISGGLEGIRLPTQALQLFIDHAAAIAKAVTGAYLSSEGNAFSTRVASQIVQENFNPGEQLQPAGPLFGVQFSSLACSDLVRQFNGTAPSIGPQRTPLGLSADPGGFPLYKGGTVVGGVGVLADGFYTIDKSILDRDVDIDEAIALAATFGFSAPVDRRADRITVDGKILRFTDVEFAELSTNPQLAPGFASLAPTVGQVIPVLGYTDGVIRDGTVFGQPGSGIRPDADQNFPGRDAFVLVDETNTLRFPPRTGTDAAVVGGAVLSESEVRTLLQSALDVANRARAQIRRPTGSQARVTISVVDTQGAILGIARTRDAPLFGTDVSLQKARTAAFMSSNTAAAFVATLPDAKYLATTDAGASVVRAIPLNSYVAQFQAFMNNPNALADGSIAYTDRAFGNLARPFFPDGINYENQGPLSKPRGEWSPFSTGMQLDLSINAILQHVLFVSGLPVPDVAPGCAGVQLANDLSSVGQTIAGVRLGNGLQIFPGSVPIYRGNTLIGGIGVSGDGVDQDDMIAFLGLQNAGQALNGAINNAPPEMRADTLTPMGVRLRYVQCPQAPFIDVTDDNVCGGM</sequence>
<comment type="caution">
    <text evidence="2">The sequence shown here is derived from an EMBL/GenBank/DDBJ whole genome shotgun (WGS) entry which is preliminary data.</text>
</comment>
<dbReference type="EMBL" id="JAEVLS010000002">
    <property type="protein sequence ID" value="MBM0105330.1"/>
    <property type="molecule type" value="Genomic_DNA"/>
</dbReference>
<gene>
    <name evidence="2" type="ORF">JM946_11245</name>
</gene>
<evidence type="ECO:0000313" key="3">
    <source>
        <dbReference type="Proteomes" id="UP000661077"/>
    </source>
</evidence>
<dbReference type="RefSeq" id="WP_218042756.1">
    <property type="nucleotide sequence ID" value="NZ_JAEVLS010000002.1"/>
</dbReference>
<organism evidence="2 3">
    <name type="scientific">Steroidobacter gossypii</name>
    <dbReference type="NCBI Taxonomy" id="2805490"/>
    <lineage>
        <taxon>Bacteria</taxon>
        <taxon>Pseudomonadati</taxon>
        <taxon>Pseudomonadota</taxon>
        <taxon>Gammaproteobacteria</taxon>
        <taxon>Steroidobacterales</taxon>
        <taxon>Steroidobacteraceae</taxon>
        <taxon>Steroidobacter</taxon>
    </lineage>
</organism>
<dbReference type="Pfam" id="PF03928">
    <property type="entry name" value="HbpS-like"/>
    <property type="match status" value="3"/>
</dbReference>
<dbReference type="InterPro" id="IPR038084">
    <property type="entry name" value="PduO/GlcC-like_sf"/>
</dbReference>
<evidence type="ECO:0000313" key="2">
    <source>
        <dbReference type="EMBL" id="MBM0105330.1"/>
    </source>
</evidence>
<dbReference type="SUPFAM" id="SSF143744">
    <property type="entry name" value="GlcG-like"/>
    <property type="match status" value="3"/>
</dbReference>
<dbReference type="PROSITE" id="PS51257">
    <property type="entry name" value="PROKAR_LIPOPROTEIN"/>
    <property type="match status" value="1"/>
</dbReference>
<dbReference type="Proteomes" id="UP000661077">
    <property type="component" value="Unassembled WGS sequence"/>
</dbReference>
<dbReference type="InterPro" id="IPR052517">
    <property type="entry name" value="GlcG_carb_metab_protein"/>
</dbReference>
<feature type="chain" id="PRO_5047446980" evidence="1">
    <location>
        <begin position="21"/>
        <end position="688"/>
    </location>
</feature>
<dbReference type="InterPro" id="IPR005624">
    <property type="entry name" value="PduO/GlcC-like"/>
</dbReference>
<proteinExistence type="predicted"/>
<dbReference type="PANTHER" id="PTHR34309">
    <property type="entry name" value="SLR1406 PROTEIN"/>
    <property type="match status" value="1"/>
</dbReference>